<keyword evidence="5" id="KW-0547">Nucleotide-binding</keyword>
<evidence type="ECO:0000259" key="10">
    <source>
        <dbReference type="Pfam" id="PF07730"/>
    </source>
</evidence>
<keyword evidence="4" id="KW-0808">Transferase</keyword>
<evidence type="ECO:0000256" key="1">
    <source>
        <dbReference type="ARBA" id="ARBA00000085"/>
    </source>
</evidence>
<sequence>MGVGVCQYGQLTKIASGLDQFVPTGQVERQSRVLSTSAQFRWFYAPPVSLGNTIHFYWKRVVLCAFALFPGLLSAFSIFPSLTAPIREEMEAVQIELIDLPVFPVNVSPWTLGFSSAQHQEPELPFVIEITFPEPAVVDLVALMPSSFKDQRNEIQSWGFPLRFMIERLLPDGQAEIIADHRESDYPVPGVDPQFFPCPEPVTTTGLRITITEPGKNTTWWRSNSIVAFSELYAFAGARNAALNSEVKATSSNEFSFSWSTKCLTDGFTLFSPLFHNLEDPKNNIDGFGLKKLTLDFDLGQVYRVDEFRLWPVVHAIQHNFPPTTAMGFPRAIRVKAAISADFSGAEVIYENMNLNYRPGAGPFMRRTRPTDAQYVRFELSEGVRDFMRDQSRGVPRIALSEVEVFSAGDIISRGIPLRAEGLRRGDRQRVSSLTDGRSNEGQILPLRQWLTQFKQRVQLEDRLQSLRGELNAAQLQEAQRFRTVVLVAIGLILILLQLVWLVRVASRRRAARMRERIACDLHDEIGANVSSMAHTTELLAESIREPSSAQTRLLGNLQESAQLTYQETKNFIRFIEAENHSSDIAEQFTRVADQILGTIPHIFSLENTRSFNALDPATKWNLLLFYKEALNNIIKHAEATAVTIKTRREDRVQILEVIDNGRGFSQDEQSCRRLEERATMLRGELKIDSQAKRGTQVTLKFKNC</sequence>
<evidence type="ECO:0000313" key="12">
    <source>
        <dbReference type="Proteomes" id="UP000247099"/>
    </source>
</evidence>
<dbReference type="AlphaFoldDB" id="A0A317ZGD5"/>
<keyword evidence="6" id="KW-0418">Kinase</keyword>
<dbReference type="InterPro" id="IPR036890">
    <property type="entry name" value="HATPase_C_sf"/>
</dbReference>
<keyword evidence="8" id="KW-0902">Two-component regulatory system</keyword>
<dbReference type="PANTHER" id="PTHR24421">
    <property type="entry name" value="NITRATE/NITRITE SENSOR PROTEIN NARX-RELATED"/>
    <property type="match status" value="1"/>
</dbReference>
<dbReference type="InParanoid" id="A0A317ZGD5"/>
<dbReference type="GO" id="GO:0016020">
    <property type="term" value="C:membrane"/>
    <property type="evidence" value="ECO:0007669"/>
    <property type="project" value="InterPro"/>
</dbReference>
<dbReference type="SUPFAM" id="SSF55874">
    <property type="entry name" value="ATPase domain of HSP90 chaperone/DNA topoisomerase II/histidine kinase"/>
    <property type="match status" value="1"/>
</dbReference>
<keyword evidence="9" id="KW-0472">Membrane</keyword>
<comment type="caution">
    <text evidence="11">The sequence shown here is derived from an EMBL/GenBank/DDBJ whole genome shotgun (WGS) entry which is preliminary data.</text>
</comment>
<name>A0A317ZGD5_9BACT</name>
<evidence type="ECO:0000256" key="8">
    <source>
        <dbReference type="ARBA" id="ARBA00023012"/>
    </source>
</evidence>
<evidence type="ECO:0000256" key="3">
    <source>
        <dbReference type="ARBA" id="ARBA00022553"/>
    </source>
</evidence>
<keyword evidence="7" id="KW-0067">ATP-binding</keyword>
<evidence type="ECO:0000256" key="7">
    <source>
        <dbReference type="ARBA" id="ARBA00022840"/>
    </source>
</evidence>
<comment type="catalytic activity">
    <reaction evidence="1">
        <text>ATP + protein L-histidine = ADP + protein N-phospho-L-histidine.</text>
        <dbReference type="EC" id="2.7.13.3"/>
    </reaction>
</comment>
<evidence type="ECO:0000256" key="9">
    <source>
        <dbReference type="SAM" id="Phobius"/>
    </source>
</evidence>
<dbReference type="EMBL" id="QHJQ01000003">
    <property type="protein sequence ID" value="PXA04675.1"/>
    <property type="molecule type" value="Genomic_DNA"/>
</dbReference>
<evidence type="ECO:0000256" key="2">
    <source>
        <dbReference type="ARBA" id="ARBA00012438"/>
    </source>
</evidence>
<dbReference type="GO" id="GO:0046983">
    <property type="term" value="F:protein dimerization activity"/>
    <property type="evidence" value="ECO:0007669"/>
    <property type="project" value="InterPro"/>
</dbReference>
<gene>
    <name evidence="11" type="ORF">DDZ13_05755</name>
</gene>
<feature type="transmembrane region" description="Helical" evidence="9">
    <location>
        <begin position="485"/>
        <end position="507"/>
    </location>
</feature>
<dbReference type="GO" id="GO:0000155">
    <property type="term" value="F:phosphorelay sensor kinase activity"/>
    <property type="evidence" value="ECO:0007669"/>
    <property type="project" value="InterPro"/>
</dbReference>
<evidence type="ECO:0000256" key="5">
    <source>
        <dbReference type="ARBA" id="ARBA00022741"/>
    </source>
</evidence>
<dbReference type="EC" id="2.7.13.3" evidence="2"/>
<feature type="transmembrane region" description="Helical" evidence="9">
    <location>
        <begin position="61"/>
        <end position="82"/>
    </location>
</feature>
<dbReference type="Gene3D" id="1.20.5.1930">
    <property type="match status" value="1"/>
</dbReference>
<feature type="domain" description="Signal transduction histidine kinase subgroup 3 dimerisation and phosphoacceptor" evidence="10">
    <location>
        <begin position="515"/>
        <end position="574"/>
    </location>
</feature>
<keyword evidence="3" id="KW-0597">Phosphoprotein</keyword>
<keyword evidence="9" id="KW-0812">Transmembrane</keyword>
<dbReference type="InterPro" id="IPR050482">
    <property type="entry name" value="Sensor_HK_TwoCompSys"/>
</dbReference>
<dbReference type="InterPro" id="IPR011712">
    <property type="entry name" value="Sig_transdc_His_kin_sub3_dim/P"/>
</dbReference>
<accession>A0A317ZGD5</accession>
<evidence type="ECO:0000313" key="11">
    <source>
        <dbReference type="EMBL" id="PXA04675.1"/>
    </source>
</evidence>
<keyword evidence="9" id="KW-1133">Transmembrane helix</keyword>
<evidence type="ECO:0000256" key="4">
    <source>
        <dbReference type="ARBA" id="ARBA00022679"/>
    </source>
</evidence>
<proteinExistence type="predicted"/>
<dbReference type="Proteomes" id="UP000247099">
    <property type="component" value="Unassembled WGS sequence"/>
</dbReference>
<protein>
    <recommendedName>
        <fullName evidence="2">histidine kinase</fullName>
        <ecNumber evidence="2">2.7.13.3</ecNumber>
    </recommendedName>
</protein>
<reference evidence="11 12" key="1">
    <citation type="submission" date="2018-05" db="EMBL/GenBank/DDBJ databases">
        <title>Coraliomargarita sinensis sp. nov., isolated from a marine solar saltern.</title>
        <authorList>
            <person name="Zhou L.Y."/>
        </authorList>
    </citation>
    <scope>NUCLEOTIDE SEQUENCE [LARGE SCALE GENOMIC DNA]</scope>
    <source>
        <strain evidence="11 12">WN38</strain>
    </source>
</reference>
<dbReference type="GO" id="GO:0005524">
    <property type="term" value="F:ATP binding"/>
    <property type="evidence" value="ECO:0007669"/>
    <property type="project" value="UniProtKB-KW"/>
</dbReference>
<dbReference type="PANTHER" id="PTHR24421:SF10">
    <property type="entry name" value="NITRATE_NITRITE SENSOR PROTEIN NARQ"/>
    <property type="match status" value="1"/>
</dbReference>
<keyword evidence="12" id="KW-1185">Reference proteome</keyword>
<dbReference type="Pfam" id="PF07730">
    <property type="entry name" value="HisKA_3"/>
    <property type="match status" value="1"/>
</dbReference>
<evidence type="ECO:0000256" key="6">
    <source>
        <dbReference type="ARBA" id="ARBA00022777"/>
    </source>
</evidence>
<dbReference type="CDD" id="cd16917">
    <property type="entry name" value="HATPase_UhpB-NarQ-NarX-like"/>
    <property type="match status" value="1"/>
</dbReference>
<dbReference type="Gene3D" id="3.30.565.10">
    <property type="entry name" value="Histidine kinase-like ATPase, C-terminal domain"/>
    <property type="match status" value="1"/>
</dbReference>
<organism evidence="11 12">
    <name type="scientific">Coraliomargarita sinensis</name>
    <dbReference type="NCBI Taxonomy" id="2174842"/>
    <lineage>
        <taxon>Bacteria</taxon>
        <taxon>Pseudomonadati</taxon>
        <taxon>Verrucomicrobiota</taxon>
        <taxon>Opitutia</taxon>
        <taxon>Puniceicoccales</taxon>
        <taxon>Coraliomargaritaceae</taxon>
        <taxon>Coraliomargarita</taxon>
    </lineage>
</organism>